<reference evidence="4" key="1">
    <citation type="submission" date="2025-08" db="UniProtKB">
        <authorList>
            <consortium name="Ensembl"/>
        </authorList>
    </citation>
    <scope>IDENTIFICATION</scope>
</reference>
<dbReference type="GO" id="GO:0030488">
    <property type="term" value="P:tRNA methylation"/>
    <property type="evidence" value="ECO:0007669"/>
    <property type="project" value="TreeGrafter"/>
</dbReference>
<dbReference type="SUPFAM" id="SSF116878">
    <property type="entry name" value="TrmE connector domain"/>
    <property type="match status" value="1"/>
</dbReference>
<evidence type="ECO:0000259" key="2">
    <source>
        <dbReference type="Pfam" id="PF10396"/>
    </source>
</evidence>
<evidence type="ECO:0000256" key="1">
    <source>
        <dbReference type="SAM" id="MobiDB-lite"/>
    </source>
</evidence>
<feature type="region of interest" description="Disordered" evidence="1">
    <location>
        <begin position="477"/>
        <end position="546"/>
    </location>
</feature>
<dbReference type="InterPro" id="IPR027266">
    <property type="entry name" value="TrmE/GcvT-like"/>
</dbReference>
<feature type="region of interest" description="Disordered" evidence="1">
    <location>
        <begin position="1"/>
        <end position="22"/>
    </location>
</feature>
<dbReference type="PANTHER" id="PTHR42714:SF2">
    <property type="entry name" value="TRNA MODIFICATION GTPASE GTPBP3, MITOCHONDRIAL"/>
    <property type="match status" value="1"/>
</dbReference>
<evidence type="ECO:0000313" key="5">
    <source>
        <dbReference type="Proteomes" id="UP000694541"/>
    </source>
</evidence>
<evidence type="ECO:0000313" key="4">
    <source>
        <dbReference type="Ensembl" id="ENSANIP00000004556.1"/>
    </source>
</evidence>
<sequence length="576" mass="58671">MGSAGAHPSRAPGSAGPQSFTGEDCAELHVHGGPAVVSGVLRALGRLPGLRPAEPGEFTRRAFRRGKLDLTAVEGLGDLIRAETEAQRRQALRQMEGELGRLYQRWSETLTQALAHLEAYIDFSEDDNVEEEVLSQGWQGWGWDSDTLSLLSPPPRHHIPLALSPQWMPPCGSWSRRSVPTCGTGAAGSCSAVGFTPSSPAPPTWARAACSTCCVSGAQGGCAQPGRGSPSPGTAATVPDAKRAGGPWHRPLSPVSCCSPPPRPASGSHRVAGGGDDTGRGGGGAERRRLPLGAERHGRAPRCHRPRRAGGGQPRTRPVRLGEAGLGVPPTAGAGMTGRRQDAAPSPTLPPPTPQAAASRPGAGCAGCRGGARRAGRAGGCPGVPAAPHCPPLHPGAQQGRPAAGGRGDPTRRLHPGRPPAPRRPPLLQDGQGARPPPGAAGTAAGTAVSVWGHGEGAGTSATPSQLGGVLQAGFSLLPGPQVRRPPGRLAQPDAEPAQPPLGRLRDGAGAVQPGTPAGPGVGGRAAAVGAAASGPDHRPRGRRGCPRHHLQGLLRWQVRGAARGGGVPLLRCHRR</sequence>
<feature type="compositionally biased region" description="Basic and acidic residues" evidence="1">
    <location>
        <begin position="285"/>
        <end position="298"/>
    </location>
</feature>
<dbReference type="InterPro" id="IPR018948">
    <property type="entry name" value="GTP-bd_TrmE_N"/>
</dbReference>
<accession>A0A8B9MA96</accession>
<dbReference type="Gene3D" id="3.30.1360.120">
    <property type="entry name" value="Probable tRNA modification gtpase trme, domain 1"/>
    <property type="match status" value="1"/>
</dbReference>
<dbReference type="Proteomes" id="UP000694541">
    <property type="component" value="Unplaced"/>
</dbReference>
<dbReference type="InterPro" id="IPR025867">
    <property type="entry name" value="MnmE_helical"/>
</dbReference>
<reference evidence="4" key="2">
    <citation type="submission" date="2025-09" db="UniProtKB">
        <authorList>
            <consortium name="Ensembl"/>
        </authorList>
    </citation>
    <scope>IDENTIFICATION</scope>
</reference>
<dbReference type="GO" id="GO:0005739">
    <property type="term" value="C:mitochondrion"/>
    <property type="evidence" value="ECO:0007669"/>
    <property type="project" value="TreeGrafter"/>
</dbReference>
<dbReference type="CDD" id="cd14858">
    <property type="entry name" value="TrmE_N"/>
    <property type="match status" value="1"/>
</dbReference>
<proteinExistence type="predicted"/>
<dbReference type="Pfam" id="PF10396">
    <property type="entry name" value="TrmE_N"/>
    <property type="match status" value="1"/>
</dbReference>
<dbReference type="AlphaFoldDB" id="A0A8B9MA96"/>
<dbReference type="Gene3D" id="1.20.120.430">
    <property type="entry name" value="tRNA modification GTPase MnmE domain 2"/>
    <property type="match status" value="1"/>
</dbReference>
<dbReference type="Ensembl" id="ENSANIT00000004703.1">
    <property type="protein sequence ID" value="ENSANIP00000004556.1"/>
    <property type="gene ID" value="ENSANIG00000003099.1"/>
</dbReference>
<dbReference type="Pfam" id="PF12631">
    <property type="entry name" value="MnmE_helical"/>
    <property type="match status" value="1"/>
</dbReference>
<feature type="compositionally biased region" description="Basic residues" evidence="1">
    <location>
        <begin position="299"/>
        <end position="308"/>
    </location>
</feature>
<feature type="domain" description="MnmE helical" evidence="3">
    <location>
        <begin position="70"/>
        <end position="131"/>
    </location>
</feature>
<protein>
    <submittedName>
        <fullName evidence="4">GTP binding protein 3, mitochondrial</fullName>
    </submittedName>
</protein>
<feature type="region of interest" description="Disordered" evidence="1">
    <location>
        <begin position="221"/>
        <end position="446"/>
    </location>
</feature>
<dbReference type="PANTHER" id="PTHR42714">
    <property type="entry name" value="TRNA MODIFICATION GTPASE GTPBP3"/>
    <property type="match status" value="1"/>
</dbReference>
<organism evidence="4 5">
    <name type="scientific">Accipiter nisus</name>
    <name type="common">Eurasian sparrowhawk</name>
    <dbReference type="NCBI Taxonomy" id="211598"/>
    <lineage>
        <taxon>Eukaryota</taxon>
        <taxon>Metazoa</taxon>
        <taxon>Chordata</taxon>
        <taxon>Craniata</taxon>
        <taxon>Vertebrata</taxon>
        <taxon>Euteleostomi</taxon>
        <taxon>Archelosauria</taxon>
        <taxon>Archosauria</taxon>
        <taxon>Dinosauria</taxon>
        <taxon>Saurischia</taxon>
        <taxon>Theropoda</taxon>
        <taxon>Coelurosauria</taxon>
        <taxon>Aves</taxon>
        <taxon>Neognathae</taxon>
        <taxon>Neoaves</taxon>
        <taxon>Telluraves</taxon>
        <taxon>Accipitrimorphae</taxon>
        <taxon>Accipitriformes</taxon>
        <taxon>Accipitridae</taxon>
        <taxon>Accipitrinae</taxon>
        <taxon>Accipiter</taxon>
    </lineage>
</organism>
<feature type="compositionally biased region" description="Gly residues" evidence="1">
    <location>
        <begin position="272"/>
        <end position="284"/>
    </location>
</feature>
<feature type="compositionally biased region" description="Low complexity" evidence="1">
    <location>
        <begin position="525"/>
        <end position="535"/>
    </location>
</feature>
<name>A0A8B9MA96_9AVES</name>
<evidence type="ECO:0000259" key="3">
    <source>
        <dbReference type="Pfam" id="PF12631"/>
    </source>
</evidence>
<dbReference type="GO" id="GO:0002098">
    <property type="term" value="P:tRNA wobble uridine modification"/>
    <property type="evidence" value="ECO:0007669"/>
    <property type="project" value="TreeGrafter"/>
</dbReference>
<dbReference type="SUPFAM" id="SSF103025">
    <property type="entry name" value="Folate-binding domain"/>
    <property type="match status" value="1"/>
</dbReference>
<feature type="domain" description="GTP-binding protein TrmE N-terminal" evidence="2">
    <location>
        <begin position="16"/>
        <end position="67"/>
    </location>
</feature>
<keyword evidence="5" id="KW-1185">Reference proteome</keyword>
<dbReference type="InterPro" id="IPR027368">
    <property type="entry name" value="MnmE_dom2"/>
</dbReference>